<accession>A0A484KE01</accession>
<dbReference type="EMBL" id="OOIL02000370">
    <property type="protein sequence ID" value="VFQ64141.1"/>
    <property type="molecule type" value="Genomic_DNA"/>
</dbReference>
<reference evidence="1 2" key="1">
    <citation type="submission" date="2018-04" db="EMBL/GenBank/DDBJ databases">
        <authorList>
            <person name="Vogel A."/>
        </authorList>
    </citation>
    <scope>NUCLEOTIDE SEQUENCE [LARGE SCALE GENOMIC DNA]</scope>
</reference>
<keyword evidence="2" id="KW-1185">Reference proteome</keyword>
<protein>
    <submittedName>
        <fullName evidence="1">Uncharacterized protein</fullName>
    </submittedName>
</protein>
<evidence type="ECO:0000313" key="2">
    <source>
        <dbReference type="Proteomes" id="UP000595140"/>
    </source>
</evidence>
<dbReference type="Proteomes" id="UP000595140">
    <property type="component" value="Unassembled WGS sequence"/>
</dbReference>
<organism evidence="1 2">
    <name type="scientific">Cuscuta campestris</name>
    <dbReference type="NCBI Taxonomy" id="132261"/>
    <lineage>
        <taxon>Eukaryota</taxon>
        <taxon>Viridiplantae</taxon>
        <taxon>Streptophyta</taxon>
        <taxon>Embryophyta</taxon>
        <taxon>Tracheophyta</taxon>
        <taxon>Spermatophyta</taxon>
        <taxon>Magnoliopsida</taxon>
        <taxon>eudicotyledons</taxon>
        <taxon>Gunneridae</taxon>
        <taxon>Pentapetalae</taxon>
        <taxon>asterids</taxon>
        <taxon>lamiids</taxon>
        <taxon>Solanales</taxon>
        <taxon>Convolvulaceae</taxon>
        <taxon>Cuscuteae</taxon>
        <taxon>Cuscuta</taxon>
        <taxon>Cuscuta subgen. Grammica</taxon>
        <taxon>Cuscuta sect. Cleistogrammica</taxon>
    </lineage>
</organism>
<evidence type="ECO:0000313" key="1">
    <source>
        <dbReference type="EMBL" id="VFQ64141.1"/>
    </source>
</evidence>
<dbReference type="AlphaFoldDB" id="A0A484KE01"/>
<gene>
    <name evidence="1" type="ORF">CCAM_LOCUS5917</name>
</gene>
<sequence length="71" mass="8534">MPKFKKRYPSLKSYTKQQRQNLAPLRIGYNECHALCIINMNLYHSFLTVCIPRLIHARRLMCYFSKQIRST</sequence>
<proteinExistence type="predicted"/>
<name>A0A484KE01_9ASTE</name>